<sequence length="113" mass="12889">MEVEVRLGPSTHPKIPELTGMKKKPIASLGDRSKPPAQGKGQRGRTETDYAATLKATRRRRRLSKGRGTREESQRGRVRKRLARSDGNLDRRQLHQEVGRQRRLQVGWRGGLQ</sequence>
<evidence type="ECO:0000313" key="2">
    <source>
        <dbReference type="EMBL" id="VAI46667.1"/>
    </source>
</evidence>
<dbReference type="Proteomes" id="UP000324705">
    <property type="component" value="Chromosome 6A"/>
</dbReference>
<gene>
    <name evidence="2" type="ORF">TRITD_6Av1G133160</name>
</gene>
<keyword evidence="3" id="KW-1185">Reference proteome</keyword>
<name>A0A9R0Y0U6_TRITD</name>
<feature type="region of interest" description="Disordered" evidence="1">
    <location>
        <begin position="1"/>
        <end position="113"/>
    </location>
</feature>
<dbReference type="AlphaFoldDB" id="A0A9R0Y0U6"/>
<accession>A0A9R0Y0U6</accession>
<organism evidence="2 3">
    <name type="scientific">Triticum turgidum subsp. durum</name>
    <name type="common">Durum wheat</name>
    <name type="synonym">Triticum durum</name>
    <dbReference type="NCBI Taxonomy" id="4567"/>
    <lineage>
        <taxon>Eukaryota</taxon>
        <taxon>Viridiplantae</taxon>
        <taxon>Streptophyta</taxon>
        <taxon>Embryophyta</taxon>
        <taxon>Tracheophyta</taxon>
        <taxon>Spermatophyta</taxon>
        <taxon>Magnoliopsida</taxon>
        <taxon>Liliopsida</taxon>
        <taxon>Poales</taxon>
        <taxon>Poaceae</taxon>
        <taxon>BOP clade</taxon>
        <taxon>Pooideae</taxon>
        <taxon>Triticodae</taxon>
        <taxon>Triticeae</taxon>
        <taxon>Triticinae</taxon>
        <taxon>Triticum</taxon>
    </lineage>
</organism>
<evidence type="ECO:0000256" key="1">
    <source>
        <dbReference type="SAM" id="MobiDB-lite"/>
    </source>
</evidence>
<protein>
    <submittedName>
        <fullName evidence="2">Uncharacterized protein</fullName>
    </submittedName>
</protein>
<feature type="compositionally biased region" description="Basic residues" evidence="1">
    <location>
        <begin position="56"/>
        <end position="67"/>
    </location>
</feature>
<feature type="compositionally biased region" description="Basic and acidic residues" evidence="1">
    <location>
        <begin position="83"/>
        <end position="100"/>
    </location>
</feature>
<evidence type="ECO:0000313" key="3">
    <source>
        <dbReference type="Proteomes" id="UP000324705"/>
    </source>
</evidence>
<reference evidence="2 3" key="1">
    <citation type="submission" date="2017-09" db="EMBL/GenBank/DDBJ databases">
        <authorList>
            <consortium name="International Durum Wheat Genome Sequencing Consortium (IDWGSC)"/>
            <person name="Milanesi L."/>
        </authorList>
    </citation>
    <scope>NUCLEOTIDE SEQUENCE [LARGE SCALE GENOMIC DNA]</scope>
    <source>
        <strain evidence="3">cv. Svevo</strain>
    </source>
</reference>
<proteinExistence type="predicted"/>
<dbReference type="EMBL" id="LT934121">
    <property type="protein sequence ID" value="VAI46667.1"/>
    <property type="molecule type" value="Genomic_DNA"/>
</dbReference>
<dbReference type="Gramene" id="TRITD6Av1G133160.1">
    <property type="protein sequence ID" value="TRITD6Av1G133160.1"/>
    <property type="gene ID" value="TRITD6Av1G133160"/>
</dbReference>